<gene>
    <name evidence="2" type="ORF">RJ639_005103</name>
</gene>
<evidence type="ECO:0000313" key="3">
    <source>
        <dbReference type="Proteomes" id="UP001188597"/>
    </source>
</evidence>
<sequence>MQEYGIDYEETFAHVARLTSVRAELLLQLPLLTISHVSDGRKKMLSLIGSSLRKYTWNVCLVILIVNICAYDSALFRRQPNSGLILVLLYVDDMIITSDDLSGIHTLKISLSQQLEMNDLGDLRYFLSLEVTSNHTGYFLSQIKYASNLVFKSGVSLSDNVMSSMEENWKHSTLTGELLSDPTYYRQLVVSLIYLTVTQPNIAYVVH</sequence>
<keyword evidence="3" id="KW-1185">Reference proteome</keyword>
<dbReference type="PANTHER" id="PTHR11439:SF461">
    <property type="entry name" value="OS10G0432200 PROTEIN"/>
    <property type="match status" value="1"/>
</dbReference>
<comment type="caution">
    <text evidence="2">The sequence shown here is derived from an EMBL/GenBank/DDBJ whole genome shotgun (WGS) entry which is preliminary data.</text>
</comment>
<dbReference type="EMBL" id="JAVXUP010000909">
    <property type="protein sequence ID" value="KAK3018898.1"/>
    <property type="molecule type" value="Genomic_DNA"/>
</dbReference>
<proteinExistence type="predicted"/>
<protein>
    <recommendedName>
        <fullName evidence="1">Reverse transcriptase Ty1/copia-type domain-containing protein</fullName>
    </recommendedName>
</protein>
<evidence type="ECO:0000259" key="1">
    <source>
        <dbReference type="Pfam" id="PF07727"/>
    </source>
</evidence>
<dbReference type="PANTHER" id="PTHR11439">
    <property type="entry name" value="GAG-POL-RELATED RETROTRANSPOSON"/>
    <property type="match status" value="1"/>
</dbReference>
<dbReference type="InterPro" id="IPR013103">
    <property type="entry name" value="RVT_2"/>
</dbReference>
<dbReference type="Pfam" id="PF07727">
    <property type="entry name" value="RVT_2"/>
    <property type="match status" value="1"/>
</dbReference>
<reference evidence="2" key="1">
    <citation type="submission" date="2022-12" db="EMBL/GenBank/DDBJ databases">
        <title>Draft genome assemblies for two species of Escallonia (Escalloniales).</title>
        <authorList>
            <person name="Chanderbali A."/>
            <person name="Dervinis C."/>
            <person name="Anghel I."/>
            <person name="Soltis D."/>
            <person name="Soltis P."/>
            <person name="Zapata F."/>
        </authorList>
    </citation>
    <scope>NUCLEOTIDE SEQUENCE</scope>
    <source>
        <strain evidence="2">UCBG64.0493</strain>
        <tissue evidence="2">Leaf</tissue>
    </source>
</reference>
<name>A0AA89AY29_9ASTE</name>
<accession>A0AA89AY29</accession>
<organism evidence="2 3">
    <name type="scientific">Escallonia herrerae</name>
    <dbReference type="NCBI Taxonomy" id="1293975"/>
    <lineage>
        <taxon>Eukaryota</taxon>
        <taxon>Viridiplantae</taxon>
        <taxon>Streptophyta</taxon>
        <taxon>Embryophyta</taxon>
        <taxon>Tracheophyta</taxon>
        <taxon>Spermatophyta</taxon>
        <taxon>Magnoliopsida</taxon>
        <taxon>eudicotyledons</taxon>
        <taxon>Gunneridae</taxon>
        <taxon>Pentapetalae</taxon>
        <taxon>asterids</taxon>
        <taxon>campanulids</taxon>
        <taxon>Escalloniales</taxon>
        <taxon>Escalloniaceae</taxon>
        <taxon>Escallonia</taxon>
    </lineage>
</organism>
<evidence type="ECO:0000313" key="2">
    <source>
        <dbReference type="EMBL" id="KAK3018898.1"/>
    </source>
</evidence>
<dbReference type="Proteomes" id="UP001188597">
    <property type="component" value="Unassembled WGS sequence"/>
</dbReference>
<feature type="domain" description="Reverse transcriptase Ty1/copia-type" evidence="1">
    <location>
        <begin position="55"/>
        <end position="159"/>
    </location>
</feature>
<dbReference type="AlphaFoldDB" id="A0AA89AY29"/>